<protein>
    <recommendedName>
        <fullName evidence="1">Reverse transcriptase/retrotransposon-derived protein RNase H-like domain-containing protein</fullName>
    </recommendedName>
</protein>
<dbReference type="EMBL" id="AVOT02018905">
    <property type="protein sequence ID" value="MBW0506150.1"/>
    <property type="molecule type" value="Genomic_DNA"/>
</dbReference>
<dbReference type="OrthoDB" id="3245114at2759"/>
<dbReference type="SUPFAM" id="SSF56672">
    <property type="entry name" value="DNA/RNA polymerases"/>
    <property type="match status" value="1"/>
</dbReference>
<dbReference type="InterPro" id="IPR043502">
    <property type="entry name" value="DNA/RNA_pol_sf"/>
</dbReference>
<keyword evidence="3" id="KW-1185">Reference proteome</keyword>
<dbReference type="Pfam" id="PF17919">
    <property type="entry name" value="RT_RNaseH_2"/>
    <property type="match status" value="1"/>
</dbReference>
<reference evidence="2" key="1">
    <citation type="submission" date="2021-03" db="EMBL/GenBank/DDBJ databases">
        <title>Draft genome sequence of rust myrtle Austropuccinia psidii MF-1, a brazilian biotype.</title>
        <authorList>
            <person name="Quecine M.C."/>
            <person name="Pachon D.M.R."/>
            <person name="Bonatelli M.L."/>
            <person name="Correr F.H."/>
            <person name="Franceschini L.M."/>
            <person name="Leite T.F."/>
            <person name="Margarido G.R.A."/>
            <person name="Almeida C.A."/>
            <person name="Ferrarezi J.A."/>
            <person name="Labate C.A."/>
        </authorList>
    </citation>
    <scope>NUCLEOTIDE SEQUENCE</scope>
    <source>
        <strain evidence="2">MF-1</strain>
    </source>
</reference>
<dbReference type="InterPro" id="IPR051320">
    <property type="entry name" value="Viral_Replic_Matur_Polypro"/>
</dbReference>
<dbReference type="PANTHER" id="PTHR33064">
    <property type="entry name" value="POL PROTEIN"/>
    <property type="match status" value="1"/>
</dbReference>
<accession>A0A9Q3DS76</accession>
<dbReference type="Proteomes" id="UP000765509">
    <property type="component" value="Unassembled WGS sequence"/>
</dbReference>
<dbReference type="InterPro" id="IPR041577">
    <property type="entry name" value="RT_RNaseH_2"/>
</dbReference>
<feature type="domain" description="Reverse transcriptase/retrotransposon-derived protein RNase H-like" evidence="1">
    <location>
        <begin position="89"/>
        <end position="175"/>
    </location>
</feature>
<sequence>MKVSSKKFHFGLEELKAQGHVVSSLSLGIEKNKFEVLLKPIPQRKKEIHSALELAGYYRQHIKDFESISRPIDKFCDKDTEFLITAYRVQAFESLTKALTTAPLLLMPDFNLPFKLYIDASGDGLGAELNQVHIINDEPMEGHICFISRKINPTKARYGEIHMAFLCFVCTLEKLN</sequence>
<comment type="caution">
    <text evidence="2">The sequence shown here is derived from an EMBL/GenBank/DDBJ whole genome shotgun (WGS) entry which is preliminary data.</text>
</comment>
<dbReference type="PANTHER" id="PTHR33064:SF37">
    <property type="entry name" value="RIBONUCLEASE H"/>
    <property type="match status" value="1"/>
</dbReference>
<dbReference type="AlphaFoldDB" id="A0A9Q3DS76"/>
<gene>
    <name evidence="2" type="ORF">O181_045865</name>
</gene>
<name>A0A9Q3DS76_9BASI</name>
<proteinExistence type="predicted"/>
<evidence type="ECO:0000259" key="1">
    <source>
        <dbReference type="Pfam" id="PF17919"/>
    </source>
</evidence>
<evidence type="ECO:0000313" key="3">
    <source>
        <dbReference type="Proteomes" id="UP000765509"/>
    </source>
</evidence>
<dbReference type="Gene3D" id="3.30.70.270">
    <property type="match status" value="1"/>
</dbReference>
<organism evidence="2 3">
    <name type="scientific">Austropuccinia psidii MF-1</name>
    <dbReference type="NCBI Taxonomy" id="1389203"/>
    <lineage>
        <taxon>Eukaryota</taxon>
        <taxon>Fungi</taxon>
        <taxon>Dikarya</taxon>
        <taxon>Basidiomycota</taxon>
        <taxon>Pucciniomycotina</taxon>
        <taxon>Pucciniomycetes</taxon>
        <taxon>Pucciniales</taxon>
        <taxon>Sphaerophragmiaceae</taxon>
        <taxon>Austropuccinia</taxon>
    </lineage>
</organism>
<dbReference type="InterPro" id="IPR043128">
    <property type="entry name" value="Rev_trsase/Diguanyl_cyclase"/>
</dbReference>
<evidence type="ECO:0000313" key="2">
    <source>
        <dbReference type="EMBL" id="MBW0506150.1"/>
    </source>
</evidence>